<keyword evidence="3" id="KW-1185">Reference proteome</keyword>
<accession>A0AAD7QFN0</accession>
<dbReference type="AlphaFoldDB" id="A0AAD7QFN0"/>
<feature type="non-terminal residue" evidence="2">
    <location>
        <position position="1"/>
    </location>
</feature>
<proteinExistence type="predicted"/>
<evidence type="ECO:0000313" key="2">
    <source>
        <dbReference type="EMBL" id="KAJ7980628.1"/>
    </source>
</evidence>
<organism evidence="2 3">
    <name type="scientific">Quillaja saponaria</name>
    <name type="common">Soap bark tree</name>
    <dbReference type="NCBI Taxonomy" id="32244"/>
    <lineage>
        <taxon>Eukaryota</taxon>
        <taxon>Viridiplantae</taxon>
        <taxon>Streptophyta</taxon>
        <taxon>Embryophyta</taxon>
        <taxon>Tracheophyta</taxon>
        <taxon>Spermatophyta</taxon>
        <taxon>Magnoliopsida</taxon>
        <taxon>eudicotyledons</taxon>
        <taxon>Gunneridae</taxon>
        <taxon>Pentapetalae</taxon>
        <taxon>rosids</taxon>
        <taxon>fabids</taxon>
        <taxon>Fabales</taxon>
        <taxon>Quillajaceae</taxon>
        <taxon>Quillaja</taxon>
    </lineage>
</organism>
<dbReference type="KEGG" id="qsa:O6P43_000018"/>
<evidence type="ECO:0000256" key="1">
    <source>
        <dbReference type="SAM" id="Phobius"/>
    </source>
</evidence>
<feature type="transmembrane region" description="Helical" evidence="1">
    <location>
        <begin position="12"/>
        <end position="36"/>
    </location>
</feature>
<keyword evidence="1" id="KW-1133">Transmembrane helix</keyword>
<feature type="transmembrane region" description="Helical" evidence="1">
    <location>
        <begin position="48"/>
        <end position="69"/>
    </location>
</feature>
<gene>
    <name evidence="2" type="ORF">O6P43_000018</name>
</gene>
<reference evidence="2 3" key="1">
    <citation type="journal article" date="2023" name="Science">
        <title>Elucidation of the pathway for biosynthesis of saponin adjuvants from the soapbark tree.</title>
        <authorList>
            <person name="Reed J."/>
            <person name="Orme A."/>
            <person name="El-Demerdash A."/>
            <person name="Owen C."/>
            <person name="Martin L.B.B."/>
            <person name="Misra R.C."/>
            <person name="Kikuchi S."/>
            <person name="Rejzek M."/>
            <person name="Martin A.C."/>
            <person name="Harkess A."/>
            <person name="Leebens-Mack J."/>
            <person name="Louveau T."/>
            <person name="Stephenson M.J."/>
            <person name="Osbourn A."/>
        </authorList>
    </citation>
    <scope>NUCLEOTIDE SEQUENCE [LARGE SCALE GENOMIC DNA]</scope>
    <source>
        <strain evidence="2">S10</strain>
    </source>
</reference>
<name>A0AAD7QFN0_QUISA</name>
<protein>
    <submittedName>
        <fullName evidence="2">Uncharacterized protein</fullName>
    </submittedName>
</protein>
<comment type="caution">
    <text evidence="2">The sequence shown here is derived from an EMBL/GenBank/DDBJ whole genome shotgun (WGS) entry which is preliminary data.</text>
</comment>
<dbReference type="EMBL" id="JARAOO010000001">
    <property type="protein sequence ID" value="KAJ7980628.1"/>
    <property type="molecule type" value="Genomic_DNA"/>
</dbReference>
<dbReference type="Proteomes" id="UP001163823">
    <property type="component" value="Chromosome 1"/>
</dbReference>
<sequence>LENACLTYSDGSLISFPLSLSLATSAFMASFLFLLANTFTWIPLKFGSFFSTGGGGGGLLAAALALCWLKPNPSTALVKPIVTVLHVTCTSIVYKSTNFIGT</sequence>
<keyword evidence="1" id="KW-0472">Membrane</keyword>
<evidence type="ECO:0000313" key="3">
    <source>
        <dbReference type="Proteomes" id="UP001163823"/>
    </source>
</evidence>
<keyword evidence="1" id="KW-0812">Transmembrane</keyword>